<feature type="non-terminal residue" evidence="1">
    <location>
        <position position="1"/>
    </location>
</feature>
<evidence type="ECO:0000313" key="2">
    <source>
        <dbReference type="Proteomes" id="UP000823775"/>
    </source>
</evidence>
<comment type="caution">
    <text evidence="1">The sequence shown here is derived from an EMBL/GenBank/DDBJ whole genome shotgun (WGS) entry which is preliminary data.</text>
</comment>
<dbReference type="EMBL" id="JACEIK010023617">
    <property type="protein sequence ID" value="MCE5166435.1"/>
    <property type="molecule type" value="Genomic_DNA"/>
</dbReference>
<reference evidence="1 2" key="1">
    <citation type="journal article" date="2021" name="BMC Genomics">
        <title>Datura genome reveals duplications of psychoactive alkaloid biosynthetic genes and high mutation rate following tissue culture.</title>
        <authorList>
            <person name="Rajewski A."/>
            <person name="Carter-House D."/>
            <person name="Stajich J."/>
            <person name="Litt A."/>
        </authorList>
    </citation>
    <scope>NUCLEOTIDE SEQUENCE [LARGE SCALE GENOMIC DNA]</scope>
    <source>
        <strain evidence="1">AR-01</strain>
    </source>
</reference>
<feature type="non-terminal residue" evidence="1">
    <location>
        <position position="53"/>
    </location>
</feature>
<gene>
    <name evidence="1" type="ORF">HAX54_019424</name>
</gene>
<evidence type="ECO:0000313" key="1">
    <source>
        <dbReference type="EMBL" id="MCE5166435.1"/>
    </source>
</evidence>
<keyword evidence="2" id="KW-1185">Reference proteome</keyword>
<organism evidence="1 2">
    <name type="scientific">Datura stramonium</name>
    <name type="common">Jimsonweed</name>
    <name type="synonym">Common thornapple</name>
    <dbReference type="NCBI Taxonomy" id="4076"/>
    <lineage>
        <taxon>Eukaryota</taxon>
        <taxon>Viridiplantae</taxon>
        <taxon>Streptophyta</taxon>
        <taxon>Embryophyta</taxon>
        <taxon>Tracheophyta</taxon>
        <taxon>Spermatophyta</taxon>
        <taxon>Magnoliopsida</taxon>
        <taxon>eudicotyledons</taxon>
        <taxon>Gunneridae</taxon>
        <taxon>Pentapetalae</taxon>
        <taxon>asterids</taxon>
        <taxon>lamiids</taxon>
        <taxon>Solanales</taxon>
        <taxon>Solanaceae</taxon>
        <taxon>Solanoideae</taxon>
        <taxon>Datureae</taxon>
        <taxon>Datura</taxon>
    </lineage>
</organism>
<accession>A0ABS8Y6X2</accession>
<sequence length="53" mass="5668">LPPEADGKGNYGLNPTQKLMIEKGYAVKQSHEGFGLQTARVVNMGWPNPSGLA</sequence>
<proteinExistence type="predicted"/>
<protein>
    <submittedName>
        <fullName evidence="1">Uncharacterized protein</fullName>
    </submittedName>
</protein>
<dbReference type="Proteomes" id="UP000823775">
    <property type="component" value="Unassembled WGS sequence"/>
</dbReference>
<name>A0ABS8Y6X2_DATST</name>